<gene>
    <name evidence="1" type="ORF">LOY88_004622</name>
</gene>
<reference evidence="1" key="1">
    <citation type="journal article" date="2022" name="bioRxiv">
        <title>Population genetic analysis of Ophidiomyces ophidiicola, the causative agent of snake fungal disease, indicates recent introductions to the USA.</title>
        <authorList>
            <person name="Ladner J.T."/>
            <person name="Palmer J.M."/>
            <person name="Ettinger C.L."/>
            <person name="Stajich J.E."/>
            <person name="Farrell T.M."/>
            <person name="Glorioso B.M."/>
            <person name="Lawson B."/>
            <person name="Price S.J."/>
            <person name="Stengle A.G."/>
            <person name="Grear D.A."/>
            <person name="Lorch J.M."/>
        </authorList>
    </citation>
    <scope>NUCLEOTIDE SEQUENCE</scope>
    <source>
        <strain evidence="1">NWHC 24266-5</strain>
    </source>
</reference>
<accession>A0ACB8UT48</accession>
<organism evidence="1">
    <name type="scientific">Ophidiomyces ophidiicola</name>
    <dbReference type="NCBI Taxonomy" id="1387563"/>
    <lineage>
        <taxon>Eukaryota</taxon>
        <taxon>Fungi</taxon>
        <taxon>Dikarya</taxon>
        <taxon>Ascomycota</taxon>
        <taxon>Pezizomycotina</taxon>
        <taxon>Eurotiomycetes</taxon>
        <taxon>Eurotiomycetidae</taxon>
        <taxon>Onygenales</taxon>
        <taxon>Onygenaceae</taxon>
        <taxon>Ophidiomyces</taxon>
    </lineage>
</organism>
<evidence type="ECO:0000313" key="1">
    <source>
        <dbReference type="EMBL" id="KAI2384465.1"/>
    </source>
</evidence>
<proteinExistence type="predicted"/>
<sequence>MANIDISPATTAPAEQHATEEDESILRELQEALEANPELRAPTPRPVDAEWQDFDRLVAENPEFGAPVPVASKPIEYYLSKDRWECGHDGEESQTDIERDPFDGTPKTLTNDVKGICDKCMEKWVKLESSSVSGNEDLAGSSCGPAGPPAYDQLSQSIQKVAEDHHGDDHDKSYGLLDVDSTPGKGKAKAKGDLSRLSLYDSEADDANPCRESHPLDGRLLSSQPSFSDDDSKEDNAFPRIRARCPMDEHQLMASSPPSTPLHSTAELDPVDERQEAVQLNPQQVQAKGPRGTENRASLPPY</sequence>
<name>A0ACB8UT48_9EURO</name>
<dbReference type="EMBL" id="JALBCA010000072">
    <property type="protein sequence ID" value="KAI2384465.1"/>
    <property type="molecule type" value="Genomic_DNA"/>
</dbReference>
<comment type="caution">
    <text evidence="1">The sequence shown here is derived from an EMBL/GenBank/DDBJ whole genome shotgun (WGS) entry which is preliminary data.</text>
</comment>
<protein>
    <submittedName>
        <fullName evidence="1">Uncharacterized protein</fullName>
    </submittedName>
</protein>